<dbReference type="Proteomes" id="UP000823388">
    <property type="component" value="Chromosome 5N"/>
</dbReference>
<evidence type="ECO:0000313" key="2">
    <source>
        <dbReference type="EMBL" id="KAG2592912.1"/>
    </source>
</evidence>
<protein>
    <submittedName>
        <fullName evidence="2">Uncharacterized protein</fullName>
    </submittedName>
</protein>
<accession>A0A8T0S1U2</accession>
<comment type="caution">
    <text evidence="2">The sequence shown here is derived from an EMBL/GenBank/DDBJ whole genome shotgun (WGS) entry which is preliminary data.</text>
</comment>
<feature type="region of interest" description="Disordered" evidence="1">
    <location>
        <begin position="18"/>
        <end position="147"/>
    </location>
</feature>
<feature type="compositionally biased region" description="Basic and acidic residues" evidence="1">
    <location>
        <begin position="200"/>
        <end position="214"/>
    </location>
</feature>
<feature type="region of interest" description="Disordered" evidence="1">
    <location>
        <begin position="182"/>
        <end position="234"/>
    </location>
</feature>
<gene>
    <name evidence="2" type="ORF">PVAP13_5NG586350</name>
</gene>
<name>A0A8T0S1U2_PANVG</name>
<dbReference type="EMBL" id="CM029046">
    <property type="protein sequence ID" value="KAG2592912.1"/>
    <property type="molecule type" value="Genomic_DNA"/>
</dbReference>
<keyword evidence="3" id="KW-1185">Reference proteome</keyword>
<dbReference type="AlphaFoldDB" id="A0A8T0S1U2"/>
<feature type="compositionally biased region" description="Basic residues" evidence="1">
    <location>
        <begin position="61"/>
        <end position="71"/>
    </location>
</feature>
<feature type="non-terminal residue" evidence="2">
    <location>
        <position position="234"/>
    </location>
</feature>
<organism evidence="2 3">
    <name type="scientific">Panicum virgatum</name>
    <name type="common">Blackwell switchgrass</name>
    <dbReference type="NCBI Taxonomy" id="38727"/>
    <lineage>
        <taxon>Eukaryota</taxon>
        <taxon>Viridiplantae</taxon>
        <taxon>Streptophyta</taxon>
        <taxon>Embryophyta</taxon>
        <taxon>Tracheophyta</taxon>
        <taxon>Spermatophyta</taxon>
        <taxon>Magnoliopsida</taxon>
        <taxon>Liliopsida</taxon>
        <taxon>Poales</taxon>
        <taxon>Poaceae</taxon>
        <taxon>PACMAD clade</taxon>
        <taxon>Panicoideae</taxon>
        <taxon>Panicodae</taxon>
        <taxon>Paniceae</taxon>
        <taxon>Panicinae</taxon>
        <taxon>Panicum</taxon>
        <taxon>Panicum sect. Hiantes</taxon>
    </lineage>
</organism>
<sequence>RVRTGSVARLIWTRGRGGAWGVRAPPASSESASPLHAGRAGGDSAPATAFGAWPRACTGRHTPRAPHHTGHRSPAAAGRSRHGVASPSPSPSVRSLFPRFTSPPRPRGLSPTWPRQRPTTARPPPPSPHASPLHVSTRAATDHPPTDCDRVSLLLDCTVPSRSGPDSLSLAGGLRFEVPHVSSVGQRNMEPGTRWPPRVAHADRDIATRPDRAGADGPDAPGPDHAATTVPVEA</sequence>
<evidence type="ECO:0000256" key="1">
    <source>
        <dbReference type="SAM" id="MobiDB-lite"/>
    </source>
</evidence>
<reference evidence="2 3" key="1">
    <citation type="submission" date="2020-05" db="EMBL/GenBank/DDBJ databases">
        <title>WGS assembly of Panicum virgatum.</title>
        <authorList>
            <person name="Lovell J.T."/>
            <person name="Jenkins J."/>
            <person name="Shu S."/>
            <person name="Juenger T.E."/>
            <person name="Schmutz J."/>
        </authorList>
    </citation>
    <scope>NUCLEOTIDE SEQUENCE [LARGE SCALE GENOMIC DNA]</scope>
    <source>
        <strain evidence="3">cv. AP13</strain>
    </source>
</reference>
<feature type="compositionally biased region" description="Low complexity" evidence="1">
    <location>
        <begin position="24"/>
        <end position="34"/>
    </location>
</feature>
<evidence type="ECO:0000313" key="3">
    <source>
        <dbReference type="Proteomes" id="UP000823388"/>
    </source>
</evidence>
<feature type="non-terminal residue" evidence="2">
    <location>
        <position position="1"/>
    </location>
</feature>
<proteinExistence type="predicted"/>
<feature type="compositionally biased region" description="Low complexity" evidence="1">
    <location>
        <begin position="111"/>
        <end position="120"/>
    </location>
</feature>